<reference evidence="3" key="2">
    <citation type="submission" date="2015-01" db="EMBL/GenBank/DDBJ databases">
        <title>Evolutionary Origins and Diversification of the Mycorrhizal Mutualists.</title>
        <authorList>
            <consortium name="DOE Joint Genome Institute"/>
            <consortium name="Mycorrhizal Genomics Consortium"/>
            <person name="Kohler A."/>
            <person name="Kuo A."/>
            <person name="Nagy L.G."/>
            <person name="Floudas D."/>
            <person name="Copeland A."/>
            <person name="Barry K.W."/>
            <person name="Cichocki N."/>
            <person name="Veneault-Fourrey C."/>
            <person name="LaButti K."/>
            <person name="Lindquist E.A."/>
            <person name="Lipzen A."/>
            <person name="Lundell T."/>
            <person name="Morin E."/>
            <person name="Murat C."/>
            <person name="Riley R."/>
            <person name="Ohm R."/>
            <person name="Sun H."/>
            <person name="Tunlid A."/>
            <person name="Henrissat B."/>
            <person name="Grigoriev I.V."/>
            <person name="Hibbett D.S."/>
            <person name="Martin F."/>
        </authorList>
    </citation>
    <scope>NUCLEOTIDE SEQUENCE [LARGE SCALE GENOMIC DNA]</scope>
    <source>
        <strain evidence="3">UH-Slu-Lm8-n1</strain>
    </source>
</reference>
<evidence type="ECO:0000313" key="3">
    <source>
        <dbReference type="Proteomes" id="UP000054485"/>
    </source>
</evidence>
<dbReference type="Proteomes" id="UP000054485">
    <property type="component" value="Unassembled WGS sequence"/>
</dbReference>
<feature type="region of interest" description="Disordered" evidence="1">
    <location>
        <begin position="83"/>
        <end position="108"/>
    </location>
</feature>
<feature type="compositionally biased region" description="Polar residues" evidence="1">
    <location>
        <begin position="86"/>
        <end position="98"/>
    </location>
</feature>
<sequence>MIKCSTYLDRERRIAYMMLPTRGNFHRLESPDAVDLLGIGKRFQNFRDEDRAGVDVEAAAMGGWEEPREGTDVEGDAVASRELMASGNTWNPSVSSTGGEVRTRDKVS</sequence>
<organism evidence="2 3">
    <name type="scientific">Suillus luteus UH-Slu-Lm8-n1</name>
    <dbReference type="NCBI Taxonomy" id="930992"/>
    <lineage>
        <taxon>Eukaryota</taxon>
        <taxon>Fungi</taxon>
        <taxon>Dikarya</taxon>
        <taxon>Basidiomycota</taxon>
        <taxon>Agaricomycotina</taxon>
        <taxon>Agaricomycetes</taxon>
        <taxon>Agaricomycetidae</taxon>
        <taxon>Boletales</taxon>
        <taxon>Suillineae</taxon>
        <taxon>Suillaceae</taxon>
        <taxon>Suillus</taxon>
    </lineage>
</organism>
<dbReference type="EMBL" id="KN835398">
    <property type="protein sequence ID" value="KIK38354.1"/>
    <property type="molecule type" value="Genomic_DNA"/>
</dbReference>
<gene>
    <name evidence="2" type="ORF">CY34DRAFT_397557</name>
</gene>
<proteinExistence type="predicted"/>
<dbReference type="AlphaFoldDB" id="A0A0D0AJK8"/>
<reference evidence="2 3" key="1">
    <citation type="submission" date="2014-04" db="EMBL/GenBank/DDBJ databases">
        <authorList>
            <consortium name="DOE Joint Genome Institute"/>
            <person name="Kuo A."/>
            <person name="Ruytinx J."/>
            <person name="Rineau F."/>
            <person name="Colpaert J."/>
            <person name="Kohler A."/>
            <person name="Nagy L.G."/>
            <person name="Floudas D."/>
            <person name="Copeland A."/>
            <person name="Barry K.W."/>
            <person name="Cichocki N."/>
            <person name="Veneault-Fourrey C."/>
            <person name="LaButti K."/>
            <person name="Lindquist E.A."/>
            <person name="Lipzen A."/>
            <person name="Lundell T."/>
            <person name="Morin E."/>
            <person name="Murat C."/>
            <person name="Sun H."/>
            <person name="Tunlid A."/>
            <person name="Henrissat B."/>
            <person name="Grigoriev I.V."/>
            <person name="Hibbett D.S."/>
            <person name="Martin F."/>
            <person name="Nordberg H.P."/>
            <person name="Cantor M.N."/>
            <person name="Hua S.X."/>
        </authorList>
    </citation>
    <scope>NUCLEOTIDE SEQUENCE [LARGE SCALE GENOMIC DNA]</scope>
    <source>
        <strain evidence="2 3">UH-Slu-Lm8-n1</strain>
    </source>
</reference>
<protein>
    <submittedName>
        <fullName evidence="2">Uncharacterized protein</fullName>
    </submittedName>
</protein>
<dbReference type="InParanoid" id="A0A0D0AJK8"/>
<dbReference type="HOGENOM" id="CLU_2198744_0_0_1"/>
<name>A0A0D0AJK8_9AGAM</name>
<evidence type="ECO:0000313" key="2">
    <source>
        <dbReference type="EMBL" id="KIK38354.1"/>
    </source>
</evidence>
<accession>A0A0D0AJK8</accession>
<evidence type="ECO:0000256" key="1">
    <source>
        <dbReference type="SAM" id="MobiDB-lite"/>
    </source>
</evidence>
<keyword evidence="3" id="KW-1185">Reference proteome</keyword>